<comment type="caution">
    <text evidence="9">The sequence shown here is derived from an EMBL/GenBank/DDBJ whole genome shotgun (WGS) entry which is preliminary data.</text>
</comment>
<organism evidence="9 10">
    <name type="scientific">Synechocystis salina LEGE 00031</name>
    <dbReference type="NCBI Taxonomy" id="1828736"/>
    <lineage>
        <taxon>Bacteria</taxon>
        <taxon>Bacillati</taxon>
        <taxon>Cyanobacteriota</taxon>
        <taxon>Cyanophyceae</taxon>
        <taxon>Synechococcales</taxon>
        <taxon>Merismopediaceae</taxon>
        <taxon>Synechocystis</taxon>
    </lineage>
</organism>
<dbReference type="PANTHER" id="PTHR34978:SF3">
    <property type="entry name" value="SLR0241 PROTEIN"/>
    <property type="match status" value="1"/>
</dbReference>
<comment type="cofactor">
    <cofactor evidence="6">
        <name>Zn(2+)</name>
        <dbReference type="ChEBI" id="CHEBI:29105"/>
    </cofactor>
    <text evidence="6">Binds 1 zinc ion per subunit.</text>
</comment>
<keyword evidence="4 6" id="KW-0862">Zinc</keyword>
<keyword evidence="7" id="KW-1133">Transmembrane helix</keyword>
<dbReference type="Gene3D" id="3.30.2010.10">
    <property type="entry name" value="Metalloproteases ('zincins'), catalytic domain"/>
    <property type="match status" value="1"/>
</dbReference>
<keyword evidence="3 6" id="KW-0378">Hydrolase</keyword>
<accession>A0ABR9VPG5</accession>
<gene>
    <name evidence="9" type="ORF">IQ217_05085</name>
</gene>
<evidence type="ECO:0000256" key="6">
    <source>
        <dbReference type="RuleBase" id="RU003983"/>
    </source>
</evidence>
<dbReference type="EMBL" id="JADEVV010000010">
    <property type="protein sequence ID" value="MBE9253246.1"/>
    <property type="molecule type" value="Genomic_DNA"/>
</dbReference>
<evidence type="ECO:0000313" key="9">
    <source>
        <dbReference type="EMBL" id="MBE9253246.1"/>
    </source>
</evidence>
<evidence type="ECO:0000256" key="4">
    <source>
        <dbReference type="ARBA" id="ARBA00022833"/>
    </source>
</evidence>
<name>A0ABR9VPG5_9SYNC</name>
<evidence type="ECO:0000256" key="2">
    <source>
        <dbReference type="ARBA" id="ARBA00022723"/>
    </source>
</evidence>
<reference evidence="9 10" key="1">
    <citation type="submission" date="2020-10" db="EMBL/GenBank/DDBJ databases">
        <authorList>
            <person name="Castelo-Branco R."/>
            <person name="Eusebio N."/>
            <person name="Adriana R."/>
            <person name="Vieira A."/>
            <person name="Brugerolle De Fraissinette N."/>
            <person name="Rezende De Castro R."/>
            <person name="Schneider M.P."/>
            <person name="Vasconcelos V."/>
            <person name="Leao P.N."/>
        </authorList>
    </citation>
    <scope>NUCLEOTIDE SEQUENCE [LARGE SCALE GENOMIC DNA]</scope>
    <source>
        <strain evidence="9 10">LEGE 00031</strain>
    </source>
</reference>
<evidence type="ECO:0000256" key="3">
    <source>
        <dbReference type="ARBA" id="ARBA00022801"/>
    </source>
</evidence>
<keyword evidence="2" id="KW-0479">Metal-binding</keyword>
<feature type="transmembrane region" description="Helical" evidence="7">
    <location>
        <begin position="69"/>
        <end position="87"/>
    </location>
</feature>
<evidence type="ECO:0000259" key="8">
    <source>
        <dbReference type="Pfam" id="PF01435"/>
    </source>
</evidence>
<evidence type="ECO:0000256" key="5">
    <source>
        <dbReference type="ARBA" id="ARBA00023049"/>
    </source>
</evidence>
<evidence type="ECO:0000256" key="7">
    <source>
        <dbReference type="SAM" id="Phobius"/>
    </source>
</evidence>
<keyword evidence="7" id="KW-0812">Transmembrane</keyword>
<keyword evidence="10" id="KW-1185">Reference proteome</keyword>
<dbReference type="Pfam" id="PF01435">
    <property type="entry name" value="Peptidase_M48"/>
    <property type="match status" value="1"/>
</dbReference>
<proteinExistence type="inferred from homology"/>
<dbReference type="InterPro" id="IPR052173">
    <property type="entry name" value="Beta-lactam_resp_regulator"/>
</dbReference>
<evidence type="ECO:0000256" key="1">
    <source>
        <dbReference type="ARBA" id="ARBA00022670"/>
    </source>
</evidence>
<dbReference type="CDD" id="cd07326">
    <property type="entry name" value="M56_BlaR1_MecR1_like"/>
    <property type="match status" value="1"/>
</dbReference>
<keyword evidence="7" id="KW-0472">Membrane</keyword>
<feature type="transmembrane region" description="Helical" evidence="7">
    <location>
        <begin position="256"/>
        <end position="278"/>
    </location>
</feature>
<protein>
    <submittedName>
        <fullName evidence="9">M56 family metallopeptidase</fullName>
    </submittedName>
</protein>
<comment type="similarity">
    <text evidence="6">Belongs to the peptidase M48 family.</text>
</comment>
<feature type="transmembrane region" description="Helical" evidence="7">
    <location>
        <begin position="29"/>
        <end position="57"/>
    </location>
</feature>
<dbReference type="PANTHER" id="PTHR34978">
    <property type="entry name" value="POSSIBLE SENSOR-TRANSDUCER PROTEIN BLAR"/>
    <property type="match status" value="1"/>
</dbReference>
<dbReference type="RefSeq" id="WP_194019147.1">
    <property type="nucleotide sequence ID" value="NZ_JADEVV010000010.1"/>
</dbReference>
<dbReference type="InterPro" id="IPR001915">
    <property type="entry name" value="Peptidase_M48"/>
</dbReference>
<feature type="domain" description="Peptidase M48" evidence="8">
    <location>
        <begin position="128"/>
        <end position="189"/>
    </location>
</feature>
<keyword evidence="1 6" id="KW-0645">Protease</keyword>
<dbReference type="Proteomes" id="UP000658720">
    <property type="component" value="Unassembled WGS sequence"/>
</dbReference>
<keyword evidence="5 6" id="KW-0482">Metalloprotease</keyword>
<sequence length="281" mass="31644">MHSILFLMAVLIAFGLRWAIRYWPGKLDWPAALIFFALPPMLLISTSAAIAWMGCGWMFGLPVSMGSHLLAWIFLVWTGLSVLYLAGQTWQTLGAVQKYPISHWQGQKIRLLETDFPYSAQVGLWSPELVVSRGLLRLLTPEQIEAVLAHESAHLFYRDTWTFFWLGALRRLTFWLPETESLWQELLWQRECRADRHGANHCDPLVLAEALALVAQNAMVANPLPLGVPFAGQQDRLLARIDQLLSSPVAPSSHRFIAWGGSLLLLAIAVLPLILIPLHIK</sequence>
<evidence type="ECO:0000313" key="10">
    <source>
        <dbReference type="Proteomes" id="UP000658720"/>
    </source>
</evidence>